<feature type="transmembrane region" description="Helical" evidence="1">
    <location>
        <begin position="136"/>
        <end position="159"/>
    </location>
</feature>
<keyword evidence="1" id="KW-1133">Transmembrane helix</keyword>
<dbReference type="Pfam" id="PF06197">
    <property type="entry name" value="DUF998"/>
    <property type="match status" value="1"/>
</dbReference>
<accession>A0ABV5MB96</accession>
<reference evidence="3 4" key="1">
    <citation type="submission" date="2024-09" db="EMBL/GenBank/DDBJ databases">
        <authorList>
            <person name="Sun Q."/>
            <person name="Mori K."/>
        </authorList>
    </citation>
    <scope>NUCLEOTIDE SEQUENCE [LARGE SCALE GENOMIC DNA]</scope>
    <source>
        <strain evidence="3 4">JCM 3307</strain>
    </source>
</reference>
<feature type="transmembrane region" description="Helical" evidence="1">
    <location>
        <begin position="80"/>
        <end position="99"/>
    </location>
</feature>
<keyword evidence="2" id="KW-0732">Signal</keyword>
<gene>
    <name evidence="3" type="ORF">ACFFTR_23815</name>
</gene>
<evidence type="ECO:0000313" key="3">
    <source>
        <dbReference type="EMBL" id="MFB9446122.1"/>
    </source>
</evidence>
<sequence length="191" mass="19628">MPRRYCLWSSIAAPLLLIGGWTLAAAVQPDAFSSTRDTISALAARSADHRWIMTLALVGVGACHLVTARGLQPLALPARVMLGVGGAATVLVAAFPLPASGPSAMHQSAATVAFASLSLWPALWRQPGSTAVRPPATVMIPATAILAALVLLFTAALATGTLVGLAERVAAGAQSLWPLATVLLLRRPATR</sequence>
<keyword evidence="4" id="KW-1185">Reference proteome</keyword>
<feature type="transmembrane region" description="Helical" evidence="1">
    <location>
        <begin position="50"/>
        <end position="68"/>
    </location>
</feature>
<organism evidence="3 4">
    <name type="scientific">Dactylosporangium vinaceum</name>
    <dbReference type="NCBI Taxonomy" id="53362"/>
    <lineage>
        <taxon>Bacteria</taxon>
        <taxon>Bacillati</taxon>
        <taxon>Actinomycetota</taxon>
        <taxon>Actinomycetes</taxon>
        <taxon>Micromonosporales</taxon>
        <taxon>Micromonosporaceae</taxon>
        <taxon>Dactylosporangium</taxon>
    </lineage>
</organism>
<feature type="signal peptide" evidence="2">
    <location>
        <begin position="1"/>
        <end position="24"/>
    </location>
</feature>
<protein>
    <submittedName>
        <fullName evidence="3">DUF998 domain-containing protein</fullName>
    </submittedName>
</protein>
<keyword evidence="1" id="KW-0472">Membrane</keyword>
<dbReference type="Proteomes" id="UP001589608">
    <property type="component" value="Unassembled WGS sequence"/>
</dbReference>
<dbReference type="RefSeq" id="WP_223102154.1">
    <property type="nucleotide sequence ID" value="NZ_CP061913.1"/>
</dbReference>
<comment type="caution">
    <text evidence="3">The sequence shown here is derived from an EMBL/GenBank/DDBJ whole genome shotgun (WGS) entry which is preliminary data.</text>
</comment>
<feature type="chain" id="PRO_5046869699" evidence="2">
    <location>
        <begin position="25"/>
        <end position="191"/>
    </location>
</feature>
<evidence type="ECO:0000313" key="4">
    <source>
        <dbReference type="Proteomes" id="UP001589608"/>
    </source>
</evidence>
<dbReference type="EMBL" id="JBHMCA010000046">
    <property type="protein sequence ID" value="MFB9446122.1"/>
    <property type="molecule type" value="Genomic_DNA"/>
</dbReference>
<keyword evidence="1" id="KW-0812">Transmembrane</keyword>
<dbReference type="InterPro" id="IPR009339">
    <property type="entry name" value="DUF998"/>
</dbReference>
<evidence type="ECO:0000256" key="2">
    <source>
        <dbReference type="SAM" id="SignalP"/>
    </source>
</evidence>
<name>A0ABV5MB96_9ACTN</name>
<evidence type="ECO:0000256" key="1">
    <source>
        <dbReference type="SAM" id="Phobius"/>
    </source>
</evidence>
<proteinExistence type="predicted"/>